<sequence length="159" mass="17501">MQETNNKPELLGFVTYVDSTERGTAALVRNAVAATQHLTTHRGCEHTLIEIHSVQKVFVPNLYCRPAKKGPRPGGDNSGCYTDKAGYRPLLVLGNFNAAHTTWGYKFCSKRGTQLTNLMDQHNLALFNEPGTPRRMGTSTVRDTTPDLSLLAGILEAAW</sequence>
<organism evidence="2 3">
    <name type="scientific">Haemaphysalis longicornis</name>
    <name type="common">Bush tick</name>
    <dbReference type="NCBI Taxonomy" id="44386"/>
    <lineage>
        <taxon>Eukaryota</taxon>
        <taxon>Metazoa</taxon>
        <taxon>Ecdysozoa</taxon>
        <taxon>Arthropoda</taxon>
        <taxon>Chelicerata</taxon>
        <taxon>Arachnida</taxon>
        <taxon>Acari</taxon>
        <taxon>Parasitiformes</taxon>
        <taxon>Ixodida</taxon>
        <taxon>Ixodoidea</taxon>
        <taxon>Ixodidae</taxon>
        <taxon>Haemaphysalinae</taxon>
        <taxon>Haemaphysalis</taxon>
    </lineage>
</organism>
<dbReference type="InterPro" id="IPR005135">
    <property type="entry name" value="Endo/exonuclease/phosphatase"/>
</dbReference>
<comment type="caution">
    <text evidence="2">The sequence shown here is derived from an EMBL/GenBank/DDBJ whole genome shotgun (WGS) entry which is preliminary data.</text>
</comment>
<feature type="domain" description="Endonuclease/exonuclease/phosphatase" evidence="1">
    <location>
        <begin position="83"/>
        <end position="150"/>
    </location>
</feature>
<keyword evidence="3" id="KW-1185">Reference proteome</keyword>
<dbReference type="GO" id="GO:0003824">
    <property type="term" value="F:catalytic activity"/>
    <property type="evidence" value="ECO:0007669"/>
    <property type="project" value="InterPro"/>
</dbReference>
<name>A0A9J6H2N3_HAELO</name>
<evidence type="ECO:0000313" key="3">
    <source>
        <dbReference type="Proteomes" id="UP000821853"/>
    </source>
</evidence>
<evidence type="ECO:0000313" key="2">
    <source>
        <dbReference type="EMBL" id="KAH9381257.1"/>
    </source>
</evidence>
<dbReference type="VEuPathDB" id="VectorBase:HLOH_048742"/>
<dbReference type="InterPro" id="IPR036691">
    <property type="entry name" value="Endo/exonu/phosph_ase_sf"/>
</dbReference>
<evidence type="ECO:0000259" key="1">
    <source>
        <dbReference type="Pfam" id="PF14529"/>
    </source>
</evidence>
<dbReference type="Pfam" id="PF14529">
    <property type="entry name" value="Exo_endo_phos_2"/>
    <property type="match status" value="1"/>
</dbReference>
<dbReference type="EMBL" id="JABSTR010000011">
    <property type="protein sequence ID" value="KAH9381257.1"/>
    <property type="molecule type" value="Genomic_DNA"/>
</dbReference>
<accession>A0A9J6H2N3</accession>
<dbReference type="Proteomes" id="UP000821853">
    <property type="component" value="Chromosome 9"/>
</dbReference>
<dbReference type="Gene3D" id="3.60.10.10">
    <property type="entry name" value="Endonuclease/exonuclease/phosphatase"/>
    <property type="match status" value="1"/>
</dbReference>
<dbReference type="OrthoDB" id="8067603at2759"/>
<protein>
    <recommendedName>
        <fullName evidence="1">Endonuclease/exonuclease/phosphatase domain-containing protein</fullName>
    </recommendedName>
</protein>
<reference evidence="2 3" key="1">
    <citation type="journal article" date="2020" name="Cell">
        <title>Large-Scale Comparative Analyses of Tick Genomes Elucidate Their Genetic Diversity and Vector Capacities.</title>
        <authorList>
            <consortium name="Tick Genome and Microbiome Consortium (TIGMIC)"/>
            <person name="Jia N."/>
            <person name="Wang J."/>
            <person name="Shi W."/>
            <person name="Du L."/>
            <person name="Sun Y."/>
            <person name="Zhan W."/>
            <person name="Jiang J.F."/>
            <person name="Wang Q."/>
            <person name="Zhang B."/>
            <person name="Ji P."/>
            <person name="Bell-Sakyi L."/>
            <person name="Cui X.M."/>
            <person name="Yuan T.T."/>
            <person name="Jiang B.G."/>
            <person name="Yang W.F."/>
            <person name="Lam T.T."/>
            <person name="Chang Q.C."/>
            <person name="Ding S.J."/>
            <person name="Wang X.J."/>
            <person name="Zhu J.G."/>
            <person name="Ruan X.D."/>
            <person name="Zhao L."/>
            <person name="Wei J.T."/>
            <person name="Ye R.Z."/>
            <person name="Que T.C."/>
            <person name="Du C.H."/>
            <person name="Zhou Y.H."/>
            <person name="Cheng J.X."/>
            <person name="Dai P.F."/>
            <person name="Guo W.B."/>
            <person name="Han X.H."/>
            <person name="Huang E.J."/>
            <person name="Li L.F."/>
            <person name="Wei W."/>
            <person name="Gao Y.C."/>
            <person name="Liu J.Z."/>
            <person name="Shao H.Z."/>
            <person name="Wang X."/>
            <person name="Wang C.C."/>
            <person name="Yang T.C."/>
            <person name="Huo Q.B."/>
            <person name="Li W."/>
            <person name="Chen H.Y."/>
            <person name="Chen S.E."/>
            <person name="Zhou L.G."/>
            <person name="Ni X.B."/>
            <person name="Tian J.H."/>
            <person name="Sheng Y."/>
            <person name="Liu T."/>
            <person name="Pan Y.S."/>
            <person name="Xia L.Y."/>
            <person name="Li J."/>
            <person name="Zhao F."/>
            <person name="Cao W.C."/>
        </authorList>
    </citation>
    <scope>NUCLEOTIDE SEQUENCE [LARGE SCALE GENOMIC DNA]</scope>
    <source>
        <strain evidence="2">HaeL-2018</strain>
    </source>
</reference>
<dbReference type="SUPFAM" id="SSF56219">
    <property type="entry name" value="DNase I-like"/>
    <property type="match status" value="1"/>
</dbReference>
<gene>
    <name evidence="2" type="ORF">HPB48_003238</name>
</gene>
<dbReference type="AlphaFoldDB" id="A0A9J6H2N3"/>
<proteinExistence type="predicted"/>